<evidence type="ECO:0000313" key="4">
    <source>
        <dbReference type="EMBL" id="KAF5321444.1"/>
    </source>
</evidence>
<gene>
    <name evidence="4" type="ORF">D9619_001426</name>
</gene>
<evidence type="ECO:0000313" key="5">
    <source>
        <dbReference type="Proteomes" id="UP000567179"/>
    </source>
</evidence>
<evidence type="ECO:0000256" key="2">
    <source>
        <dbReference type="ARBA" id="ARBA00022803"/>
    </source>
</evidence>
<sequence length="1346" mass="149933">MSFAKTHLKAARDGITKRDYATAKKEASLVLDYEPDNYNANVFLGLALLELGELEPSEQAYRKAIQLNSTQPLAWQGLLNYYVRKKDIGKQEEVLKALINLFNKAQDATKCAEMVQKLLNLYREDGTKQQFIEGLSYFLPDSPYYALLSSLPPPDSTNPTATTTFEAQDAVHNGYRILQEVVSLTESLEDDFFKKEVEKRRMRLGAPSPEVIRKEVFLETFKKSKLSSLYESILNHPNTSDEVRVEVEAKQLRYKQQYLQSLPSSKESAALKEKAARELEDIIEGIVLLQKPDELGWRIFLETRDYEHLSDYELDHIRGYIRLFPDSGLATLFKAYYAYKQETLAQEGDEDASVYSINDDDSVDTILNVTPSLSDTILGTRVLADVYFTELDYENAIKVSKQCLKNITKVELDMSKKLPLTRIGLQIILSSSLVHFFSPKHHPEASRIIDEILAFAPDNTSALMSRAYILQAASDWQNAATIFDRVYSLLPDDFEAGLRAREERAWCCCQLGQYEESLQELQSVLDVLEDLQGDGLGSERARCLWRIGKCHTTIGGDNMQSAYKCFINALKQDSEFAPAFTSLGIYYLEQATPSDPIRASKCFQKAFELDPRETAAARRLAEGFANDREWDLVEVVAQRTIDGEGGLNAGMNKSELEATSRYLPTNSWAWKALGIVKFHYRDYAAAIQSFQISLRVEPEDQSLWVRLGEAYSKAGRHVAALKALNHALEMKPDDWLCSFIIAEVNHSMGLFEEAISSLQDIRSVRPDEAGVLALLGQAYLDLGRSEVSDGYQVRAEASLSAAIGVAQDMIQRSAGFRHIAWKVIGDAAYELSCFSAYIDELKVRAALQGITFPSTQDGDVDVAKIIPLPDFSAQLTPLQAVSVAIHAALCQISLSSQSGAPHATSWYDLGISLHSWTLAVLPTVDTSIAKEKVIECIKKALQLDASNDIFWVALGNAYFLLHPKAAQHAYIRAIEIDSKNANVWVNLGLLYAYHSDLELANEAFYRAQVLDPDNTLAWVGQFLLATLNGHKDDATLLLEHAVGLQSPVPQGDYEFASQIFELTRKAQQAHQIQDALLPAFFVLNRFVQRRPRDPSGLHLLSLVCERLGHSSLGQETVERAIQILESAYEETEDPEVEKKYTIANITLGRLKLAQEDHDGSIGSFESALGLLADKEDNQGSTQVLKVQSHLGMGLAYFIQGNLETALGSLEDGLECAGDNPVLRGHVTIMLAKTLWAIGTDEAKETAKSRLLESIASDPENLETITALAGMGILTNDDGLVDAALSEILTLPIDRKHKLDPLRHVDYLLMQNHLAQRNSAPRGFEFLLEDAFSSCMSAAARNGRQCH</sequence>
<evidence type="ECO:0000256" key="3">
    <source>
        <dbReference type="PROSITE-ProRule" id="PRU00339"/>
    </source>
</evidence>
<comment type="caution">
    <text evidence="4">The sequence shown here is derived from an EMBL/GenBank/DDBJ whole genome shotgun (WGS) entry which is preliminary data.</text>
</comment>
<keyword evidence="1" id="KW-0677">Repeat</keyword>
<evidence type="ECO:0000256" key="1">
    <source>
        <dbReference type="ARBA" id="ARBA00022737"/>
    </source>
</evidence>
<feature type="repeat" description="TPR" evidence="3">
    <location>
        <begin position="38"/>
        <end position="71"/>
    </location>
</feature>
<dbReference type="Pfam" id="PF18833">
    <property type="entry name" value="TPR_22"/>
    <property type="match status" value="1"/>
</dbReference>
<dbReference type="SUPFAM" id="SSF48452">
    <property type="entry name" value="TPR-like"/>
    <property type="match status" value="4"/>
</dbReference>
<reference evidence="4 5" key="1">
    <citation type="journal article" date="2020" name="ISME J.">
        <title>Uncovering the hidden diversity of litter-decomposition mechanisms in mushroom-forming fungi.</title>
        <authorList>
            <person name="Floudas D."/>
            <person name="Bentzer J."/>
            <person name="Ahren D."/>
            <person name="Johansson T."/>
            <person name="Persson P."/>
            <person name="Tunlid A."/>
        </authorList>
    </citation>
    <scope>NUCLEOTIDE SEQUENCE [LARGE SCALE GENOMIC DNA]</scope>
    <source>
        <strain evidence="4 5">CBS 101986</strain>
    </source>
</reference>
<dbReference type="GO" id="GO:0055087">
    <property type="term" value="C:Ski complex"/>
    <property type="evidence" value="ECO:0007669"/>
    <property type="project" value="InterPro"/>
</dbReference>
<feature type="repeat" description="TPR" evidence="3">
    <location>
        <begin position="667"/>
        <end position="700"/>
    </location>
</feature>
<feature type="repeat" description="TPR" evidence="3">
    <location>
        <begin position="981"/>
        <end position="1014"/>
    </location>
</feature>
<dbReference type="Proteomes" id="UP000567179">
    <property type="component" value="Unassembled WGS sequence"/>
</dbReference>
<dbReference type="InterPro" id="IPR039226">
    <property type="entry name" value="Ski3/TTC37"/>
</dbReference>
<dbReference type="InterPro" id="IPR019734">
    <property type="entry name" value="TPR_rpt"/>
</dbReference>
<dbReference type="InterPro" id="IPR011990">
    <property type="entry name" value="TPR-like_helical_dom_sf"/>
</dbReference>
<dbReference type="SMART" id="SM00028">
    <property type="entry name" value="TPR"/>
    <property type="match status" value="12"/>
</dbReference>
<protein>
    <recommendedName>
        <fullName evidence="6">Superkiller protein 3</fullName>
    </recommendedName>
</protein>
<dbReference type="EMBL" id="JAACJJ010000028">
    <property type="protein sequence ID" value="KAF5321444.1"/>
    <property type="molecule type" value="Genomic_DNA"/>
</dbReference>
<dbReference type="InterPro" id="IPR040962">
    <property type="entry name" value="TPR_22"/>
</dbReference>
<dbReference type="GO" id="GO:0006401">
    <property type="term" value="P:RNA catabolic process"/>
    <property type="evidence" value="ECO:0007669"/>
    <property type="project" value="InterPro"/>
</dbReference>
<dbReference type="PROSITE" id="PS50005">
    <property type="entry name" value="TPR"/>
    <property type="match status" value="4"/>
</dbReference>
<dbReference type="Gene3D" id="1.25.40.10">
    <property type="entry name" value="Tetratricopeptide repeat domain"/>
    <property type="match status" value="4"/>
</dbReference>
<proteinExistence type="predicted"/>
<keyword evidence="2 3" id="KW-0802">TPR repeat</keyword>
<dbReference type="OrthoDB" id="421075at2759"/>
<evidence type="ECO:0008006" key="6">
    <source>
        <dbReference type="Google" id="ProtNLM"/>
    </source>
</evidence>
<keyword evidence="5" id="KW-1185">Reference proteome</keyword>
<accession>A0A8H5BDY5</accession>
<dbReference type="PANTHER" id="PTHR15704">
    <property type="entry name" value="SUPERKILLER 3 PROTEIN-RELATED"/>
    <property type="match status" value="1"/>
</dbReference>
<name>A0A8H5BDY5_9AGAR</name>
<dbReference type="PANTHER" id="PTHR15704:SF7">
    <property type="entry name" value="SUPERKILLER COMPLEX PROTEIN 3"/>
    <property type="match status" value="1"/>
</dbReference>
<organism evidence="4 5">
    <name type="scientific">Psilocybe cf. subviscida</name>
    <dbReference type="NCBI Taxonomy" id="2480587"/>
    <lineage>
        <taxon>Eukaryota</taxon>
        <taxon>Fungi</taxon>
        <taxon>Dikarya</taxon>
        <taxon>Basidiomycota</taxon>
        <taxon>Agaricomycotina</taxon>
        <taxon>Agaricomycetes</taxon>
        <taxon>Agaricomycetidae</taxon>
        <taxon>Agaricales</taxon>
        <taxon>Agaricineae</taxon>
        <taxon>Strophariaceae</taxon>
        <taxon>Psilocybe</taxon>
    </lineage>
</organism>
<dbReference type="Pfam" id="PF13432">
    <property type="entry name" value="TPR_16"/>
    <property type="match status" value="2"/>
</dbReference>
<feature type="repeat" description="TPR" evidence="3">
    <location>
        <begin position="701"/>
        <end position="734"/>
    </location>
</feature>